<proteinExistence type="predicted"/>
<accession>A0A6A6W5Q7</accession>
<reference evidence="5" key="1">
    <citation type="journal article" date="2020" name="Stud. Mycol.">
        <title>101 Dothideomycetes genomes: a test case for predicting lifestyles and emergence of pathogens.</title>
        <authorList>
            <person name="Haridas S."/>
            <person name="Albert R."/>
            <person name="Binder M."/>
            <person name="Bloem J."/>
            <person name="Labutti K."/>
            <person name="Salamov A."/>
            <person name="Andreopoulos B."/>
            <person name="Baker S."/>
            <person name="Barry K."/>
            <person name="Bills G."/>
            <person name="Bluhm B."/>
            <person name="Cannon C."/>
            <person name="Castanera R."/>
            <person name="Culley D."/>
            <person name="Daum C."/>
            <person name="Ezra D."/>
            <person name="Gonzalez J."/>
            <person name="Henrissat B."/>
            <person name="Kuo A."/>
            <person name="Liang C."/>
            <person name="Lipzen A."/>
            <person name="Lutzoni F."/>
            <person name="Magnuson J."/>
            <person name="Mondo S."/>
            <person name="Nolan M."/>
            <person name="Ohm R."/>
            <person name="Pangilinan J."/>
            <person name="Park H.-J."/>
            <person name="Ramirez L."/>
            <person name="Alfaro M."/>
            <person name="Sun H."/>
            <person name="Tritt A."/>
            <person name="Yoshinaga Y."/>
            <person name="Zwiers L.-H."/>
            <person name="Turgeon B."/>
            <person name="Goodwin S."/>
            <person name="Spatafora J."/>
            <person name="Crous P."/>
            <person name="Grigoriev I."/>
        </authorList>
    </citation>
    <scope>NUCLEOTIDE SEQUENCE</scope>
    <source>
        <strain evidence="5">CBS 121739</strain>
    </source>
</reference>
<dbReference type="PANTHER" id="PTHR12133:SF1">
    <property type="entry name" value="TRNA (ADENINE(58)-N(1))-METHYLTRANSFERASE, MITOCHONDRIAL"/>
    <property type="match status" value="1"/>
</dbReference>
<dbReference type="GeneID" id="54488226"/>
<evidence type="ECO:0000256" key="3">
    <source>
        <dbReference type="ARBA" id="ARBA00033309"/>
    </source>
</evidence>
<evidence type="ECO:0000313" key="6">
    <source>
        <dbReference type="Proteomes" id="UP000799437"/>
    </source>
</evidence>
<dbReference type="Gene3D" id="3.40.50.150">
    <property type="entry name" value="Vaccinia Virus protein VP39"/>
    <property type="match status" value="1"/>
</dbReference>
<dbReference type="PROSITE" id="PS51620">
    <property type="entry name" value="SAM_TRM61"/>
    <property type="match status" value="1"/>
</dbReference>
<gene>
    <name evidence="5" type="ORF">EJ05DRAFT_501895</name>
</gene>
<protein>
    <recommendedName>
        <fullName evidence="2">tRNA (adenine(58)-N(1))-methyltransferase catalytic subunit TRM61</fullName>
        <ecNumber evidence="1">2.1.1.220</ecNumber>
    </recommendedName>
    <alternativeName>
        <fullName evidence="3">tRNA(m1A58)-methyltransferase subunit TRM61</fullName>
    </alternativeName>
</protein>
<feature type="region of interest" description="Disordered" evidence="4">
    <location>
        <begin position="163"/>
        <end position="186"/>
    </location>
</feature>
<dbReference type="AlphaFoldDB" id="A0A6A6W5Q7"/>
<dbReference type="SUPFAM" id="SSF53335">
    <property type="entry name" value="S-adenosyl-L-methionine-dependent methyltransferases"/>
    <property type="match status" value="1"/>
</dbReference>
<dbReference type="InterPro" id="IPR014816">
    <property type="entry name" value="tRNA_MeTrfase_Gcd14"/>
</dbReference>
<dbReference type="EMBL" id="ML996575">
    <property type="protein sequence ID" value="KAF2756391.1"/>
    <property type="molecule type" value="Genomic_DNA"/>
</dbReference>
<name>A0A6A6W5Q7_9PEZI</name>
<dbReference type="OrthoDB" id="5585464at2759"/>
<evidence type="ECO:0000256" key="1">
    <source>
        <dbReference type="ARBA" id="ARBA00012796"/>
    </source>
</evidence>
<evidence type="ECO:0000256" key="4">
    <source>
        <dbReference type="SAM" id="MobiDB-lite"/>
    </source>
</evidence>
<dbReference type="Gene3D" id="3.10.330.20">
    <property type="match status" value="1"/>
</dbReference>
<dbReference type="GO" id="GO:0031515">
    <property type="term" value="C:tRNA (m1A) methyltransferase complex"/>
    <property type="evidence" value="ECO:0007669"/>
    <property type="project" value="InterPro"/>
</dbReference>
<dbReference type="EC" id="2.1.1.220" evidence="1"/>
<dbReference type="RefSeq" id="XP_033598842.1">
    <property type="nucleotide sequence ID" value="XM_033747172.1"/>
</dbReference>
<dbReference type="PANTHER" id="PTHR12133">
    <property type="entry name" value="TRNA (ADENINE(58)-N(1))-METHYLTRANSFERASE"/>
    <property type="match status" value="1"/>
</dbReference>
<dbReference type="GO" id="GO:0005739">
    <property type="term" value="C:mitochondrion"/>
    <property type="evidence" value="ECO:0007669"/>
    <property type="project" value="TreeGrafter"/>
</dbReference>
<organism evidence="5 6">
    <name type="scientific">Pseudovirgaria hyperparasitica</name>
    <dbReference type="NCBI Taxonomy" id="470096"/>
    <lineage>
        <taxon>Eukaryota</taxon>
        <taxon>Fungi</taxon>
        <taxon>Dikarya</taxon>
        <taxon>Ascomycota</taxon>
        <taxon>Pezizomycotina</taxon>
        <taxon>Dothideomycetes</taxon>
        <taxon>Dothideomycetes incertae sedis</taxon>
        <taxon>Acrospermales</taxon>
        <taxon>Acrospermaceae</taxon>
        <taxon>Pseudovirgaria</taxon>
    </lineage>
</organism>
<evidence type="ECO:0000256" key="2">
    <source>
        <dbReference type="ARBA" id="ARBA00015963"/>
    </source>
</evidence>
<keyword evidence="5" id="KW-0808">Transferase</keyword>
<dbReference type="InterPro" id="IPR029063">
    <property type="entry name" value="SAM-dependent_MTases_sf"/>
</dbReference>
<evidence type="ECO:0000313" key="5">
    <source>
        <dbReference type="EMBL" id="KAF2756391.1"/>
    </source>
</evidence>
<dbReference type="GO" id="GO:0030488">
    <property type="term" value="P:tRNA methylation"/>
    <property type="evidence" value="ECO:0007669"/>
    <property type="project" value="InterPro"/>
</dbReference>
<sequence length="432" mass="48460">MAFTLCTRQSGVYSFCRNVLPLNFRRHATGGNVFADGDTVLLKYFRRGQDDAEVLVKLRKGGEVHTGRGRTYHNELIGKSPRDHLKSSSGSRIRVMEPTLADYCRLTPRLCTPIYPWSANTIVSALDIHLPEIGDSETPPLEILESGTGHGSLTLHLARAIHGANPPRPRVPSSSTPERNMEDATYNGHSADDVFEHTMSEWKKNRRAVIHTVDNRPNHAKRGKEIVRGFRRGLYADNVEFHVSDVSSWITREQERRESEEPFLSHVVLDMPSAQAHLSTIARALRVDGVLAIFNPSITQIGDCEKRIRLEALPLTQDQVIELVSPRPWDLTCTVPRSIRPREYPSTQTSAVETETVDVPTEELCTEESVTPETENAGDRSAQSVMNAERVEPDSVMICRPKFYTGNTGGGFLGVWRRMHLRTVEEMTKTQG</sequence>
<keyword evidence="5" id="KW-0489">Methyltransferase</keyword>
<dbReference type="GO" id="GO:0160107">
    <property type="term" value="F:tRNA (adenine(58)-N1)-methyltransferase activity"/>
    <property type="evidence" value="ECO:0007669"/>
    <property type="project" value="UniProtKB-EC"/>
</dbReference>
<dbReference type="Proteomes" id="UP000799437">
    <property type="component" value="Unassembled WGS sequence"/>
</dbReference>
<keyword evidence="6" id="KW-1185">Reference proteome</keyword>